<keyword evidence="1" id="KW-1133">Transmembrane helix</keyword>
<keyword evidence="3" id="KW-1185">Reference proteome</keyword>
<protein>
    <submittedName>
        <fullName evidence="2">Uncharacterized protein</fullName>
    </submittedName>
</protein>
<accession>A0A6L6YJN6</accession>
<sequence length="105" mass="11373">MNIQFSKFIVPVLLIAVGLAAAMFILPVLGAVLIGAFALSGLLWLSGKIFAVFQGQTDYSEDNPGDYYRTDNNSGRGGSIVPKNWHKSEAVDAEIISEEKVVKKD</sequence>
<feature type="transmembrane region" description="Helical" evidence="1">
    <location>
        <begin position="12"/>
        <end position="45"/>
    </location>
</feature>
<dbReference type="OrthoDB" id="9961347at2"/>
<gene>
    <name evidence="2" type="ORF">E5987_12225</name>
</gene>
<dbReference type="RefSeq" id="WP_160336358.1">
    <property type="nucleotide sequence ID" value="NZ_CALPCR010000016.1"/>
</dbReference>
<evidence type="ECO:0000313" key="3">
    <source>
        <dbReference type="Proteomes" id="UP000472580"/>
    </source>
</evidence>
<organism evidence="2 3">
    <name type="scientific">Parasutterella muris</name>
    <dbReference type="NCBI Taxonomy" id="2565572"/>
    <lineage>
        <taxon>Bacteria</taxon>
        <taxon>Pseudomonadati</taxon>
        <taxon>Pseudomonadota</taxon>
        <taxon>Betaproteobacteria</taxon>
        <taxon>Burkholderiales</taxon>
        <taxon>Sutterellaceae</taxon>
        <taxon>Parasutterella</taxon>
    </lineage>
</organism>
<dbReference type="Proteomes" id="UP000472580">
    <property type="component" value="Unassembled WGS sequence"/>
</dbReference>
<name>A0A6L6YJN6_9BURK</name>
<keyword evidence="1" id="KW-0472">Membrane</keyword>
<evidence type="ECO:0000256" key="1">
    <source>
        <dbReference type="SAM" id="Phobius"/>
    </source>
</evidence>
<keyword evidence="1" id="KW-0812">Transmembrane</keyword>
<comment type="caution">
    <text evidence="2">The sequence shown here is derived from an EMBL/GenBank/DDBJ whole genome shotgun (WGS) entry which is preliminary data.</text>
</comment>
<dbReference type="EMBL" id="WSRP01000063">
    <property type="protein sequence ID" value="MVX57945.1"/>
    <property type="molecule type" value="Genomic_DNA"/>
</dbReference>
<evidence type="ECO:0000313" key="2">
    <source>
        <dbReference type="EMBL" id="MVX57945.1"/>
    </source>
</evidence>
<reference evidence="2 3" key="1">
    <citation type="submission" date="2019-12" db="EMBL/GenBank/DDBJ databases">
        <title>Microbes associate with the intestines of laboratory mice.</title>
        <authorList>
            <person name="Navarre W."/>
            <person name="Wong E."/>
        </authorList>
    </citation>
    <scope>NUCLEOTIDE SEQUENCE [LARGE SCALE GENOMIC DNA]</scope>
    <source>
        <strain evidence="2 3">NM82_D38</strain>
    </source>
</reference>
<proteinExistence type="predicted"/>
<dbReference type="AlphaFoldDB" id="A0A6L6YJN6"/>